<feature type="region of interest" description="Disordered" evidence="1">
    <location>
        <begin position="1"/>
        <end position="59"/>
    </location>
</feature>
<keyword evidence="2" id="KW-0472">Membrane</keyword>
<keyword evidence="2" id="KW-1133">Transmembrane helix</keyword>
<dbReference type="EMBL" id="BMSJ01000008">
    <property type="protein sequence ID" value="GGR36403.1"/>
    <property type="molecule type" value="Genomic_DNA"/>
</dbReference>
<sequence>MTAGPGRQEGVKGRTEGVKKETYGVRRPSTEDGGRPGRGFPRLVRKPPSRSRSRDPLHPGVTMADAAFVATTIALFALVAFIAKGVAKQ</sequence>
<name>A0AAV4KPJ3_9ACTN</name>
<reference evidence="3 4" key="1">
    <citation type="journal article" date="2014" name="Int. J. Syst. Evol. Microbiol.">
        <title>Complete genome sequence of Corynebacterium casei LMG S-19264T (=DSM 44701T), isolated from a smear-ripened cheese.</title>
        <authorList>
            <consortium name="US DOE Joint Genome Institute (JGI-PGF)"/>
            <person name="Walter F."/>
            <person name="Albersmeier A."/>
            <person name="Kalinowski J."/>
            <person name="Ruckert C."/>
        </authorList>
    </citation>
    <scope>NUCLEOTIDE SEQUENCE [LARGE SCALE GENOMIC DNA]</scope>
    <source>
        <strain evidence="3 4">JCM 4205</strain>
    </source>
</reference>
<feature type="transmembrane region" description="Helical" evidence="2">
    <location>
        <begin position="66"/>
        <end position="87"/>
    </location>
</feature>
<dbReference type="Proteomes" id="UP000642014">
    <property type="component" value="Unassembled WGS sequence"/>
</dbReference>
<evidence type="ECO:0000313" key="4">
    <source>
        <dbReference type="Proteomes" id="UP000642014"/>
    </source>
</evidence>
<gene>
    <name evidence="3" type="ORF">GCM10010497_44080</name>
</gene>
<proteinExistence type="predicted"/>
<accession>A0AAV4KPJ3</accession>
<dbReference type="AlphaFoldDB" id="A0AAV4KPJ3"/>
<evidence type="ECO:0000256" key="1">
    <source>
        <dbReference type="SAM" id="MobiDB-lite"/>
    </source>
</evidence>
<keyword evidence="2" id="KW-0812">Transmembrane</keyword>
<feature type="compositionally biased region" description="Basic and acidic residues" evidence="1">
    <location>
        <begin position="9"/>
        <end position="35"/>
    </location>
</feature>
<organism evidence="3 4">
    <name type="scientific">Streptomyces cinereoruber</name>
    <dbReference type="NCBI Taxonomy" id="67260"/>
    <lineage>
        <taxon>Bacteria</taxon>
        <taxon>Bacillati</taxon>
        <taxon>Actinomycetota</taxon>
        <taxon>Actinomycetes</taxon>
        <taxon>Kitasatosporales</taxon>
        <taxon>Streptomycetaceae</taxon>
        <taxon>Streptomyces</taxon>
    </lineage>
</organism>
<protein>
    <submittedName>
        <fullName evidence="3">Uncharacterized protein</fullName>
    </submittedName>
</protein>
<comment type="caution">
    <text evidence="3">The sequence shown here is derived from an EMBL/GenBank/DDBJ whole genome shotgun (WGS) entry which is preliminary data.</text>
</comment>
<evidence type="ECO:0000256" key="2">
    <source>
        <dbReference type="SAM" id="Phobius"/>
    </source>
</evidence>
<evidence type="ECO:0000313" key="3">
    <source>
        <dbReference type="EMBL" id="GGR36403.1"/>
    </source>
</evidence>